<proteinExistence type="predicted"/>
<comment type="caution">
    <text evidence="1">The sequence shown here is derived from an EMBL/GenBank/DDBJ whole genome shotgun (WGS) entry which is preliminary data.</text>
</comment>
<reference evidence="1 2" key="1">
    <citation type="submission" date="2021-06" db="EMBL/GenBank/DDBJ databases">
        <authorList>
            <person name="Kallberg Y."/>
            <person name="Tangrot J."/>
            <person name="Rosling A."/>
        </authorList>
    </citation>
    <scope>NUCLEOTIDE SEQUENCE [LARGE SCALE GENOMIC DNA]</scope>
    <source>
        <strain evidence="1 2">120-4 pot B 10/14</strain>
    </source>
</reference>
<evidence type="ECO:0000313" key="1">
    <source>
        <dbReference type="EMBL" id="CAG8847242.1"/>
    </source>
</evidence>
<name>A0ABN7X5Q7_GIGMA</name>
<evidence type="ECO:0000313" key="2">
    <source>
        <dbReference type="Proteomes" id="UP000789901"/>
    </source>
</evidence>
<organism evidence="1 2">
    <name type="scientific">Gigaspora margarita</name>
    <dbReference type="NCBI Taxonomy" id="4874"/>
    <lineage>
        <taxon>Eukaryota</taxon>
        <taxon>Fungi</taxon>
        <taxon>Fungi incertae sedis</taxon>
        <taxon>Mucoromycota</taxon>
        <taxon>Glomeromycotina</taxon>
        <taxon>Glomeromycetes</taxon>
        <taxon>Diversisporales</taxon>
        <taxon>Gigasporaceae</taxon>
        <taxon>Gigaspora</taxon>
    </lineage>
</organism>
<sequence>IEKAVSKGLIRNVSIATKNPAFYRWHHLVDKTFNYTFESMSPQVFSDALNIKINLVIFVLSLKMNWL</sequence>
<gene>
    <name evidence="1" type="ORF">GMARGA_LOCUS38569</name>
</gene>
<dbReference type="InterPro" id="IPR008922">
    <property type="entry name" value="Di-copper_centre_dom_sf"/>
</dbReference>
<dbReference type="Proteomes" id="UP000789901">
    <property type="component" value="Unassembled WGS sequence"/>
</dbReference>
<keyword evidence="2" id="KW-1185">Reference proteome</keyword>
<accession>A0ABN7X5Q7</accession>
<feature type="non-terminal residue" evidence="1">
    <location>
        <position position="1"/>
    </location>
</feature>
<dbReference type="Gene3D" id="1.10.1280.10">
    <property type="entry name" value="Di-copper center containing domain from catechol oxidase"/>
    <property type="match status" value="1"/>
</dbReference>
<feature type="non-terminal residue" evidence="1">
    <location>
        <position position="67"/>
    </location>
</feature>
<protein>
    <submittedName>
        <fullName evidence="1">40144_t:CDS:1</fullName>
    </submittedName>
</protein>
<dbReference type="EMBL" id="CAJVQB010086798">
    <property type="protein sequence ID" value="CAG8847242.1"/>
    <property type="molecule type" value="Genomic_DNA"/>
</dbReference>